<dbReference type="OrthoDB" id="10265891at2759"/>
<dbReference type="GO" id="GO:0018580">
    <property type="term" value="F:nitronate monooxygenase activity"/>
    <property type="evidence" value="ECO:0007669"/>
    <property type="project" value="InterPro"/>
</dbReference>
<evidence type="ECO:0000256" key="5">
    <source>
        <dbReference type="ARBA" id="ARBA00023002"/>
    </source>
</evidence>
<protein>
    <submittedName>
        <fullName evidence="7">2-nitropropane dioxygenase</fullName>
    </submittedName>
</protein>
<keyword evidence="5" id="KW-0560">Oxidoreductase</keyword>
<evidence type="ECO:0000313" key="7">
    <source>
        <dbReference type="EMBL" id="ODV79058.1"/>
    </source>
</evidence>
<dbReference type="InterPro" id="IPR004136">
    <property type="entry name" value="NMO"/>
</dbReference>
<keyword evidence="6" id="KW-0503">Monooxygenase</keyword>
<evidence type="ECO:0000256" key="3">
    <source>
        <dbReference type="ARBA" id="ARBA00022630"/>
    </source>
</evidence>
<dbReference type="InterPro" id="IPR013785">
    <property type="entry name" value="Aldolase_TIM"/>
</dbReference>
<evidence type="ECO:0000256" key="6">
    <source>
        <dbReference type="ARBA" id="ARBA00023033"/>
    </source>
</evidence>
<name>A0A1E4SHR4_9ASCO</name>
<comment type="similarity">
    <text evidence="2">Belongs to the nitronate monooxygenase family. NMO class I subfamily.</text>
</comment>
<gene>
    <name evidence="7" type="ORF">CANTADRAFT_6239</name>
</gene>
<dbReference type="RefSeq" id="XP_020064180.1">
    <property type="nucleotide sequence ID" value="XM_020210852.1"/>
</dbReference>
<organism evidence="7 8">
    <name type="scientific">Suhomyces tanzawaensis NRRL Y-17324</name>
    <dbReference type="NCBI Taxonomy" id="984487"/>
    <lineage>
        <taxon>Eukaryota</taxon>
        <taxon>Fungi</taxon>
        <taxon>Dikarya</taxon>
        <taxon>Ascomycota</taxon>
        <taxon>Saccharomycotina</taxon>
        <taxon>Pichiomycetes</taxon>
        <taxon>Debaryomycetaceae</taxon>
        <taxon>Suhomyces</taxon>
    </lineage>
</organism>
<dbReference type="PANTHER" id="PTHR42747:SF3">
    <property type="entry name" value="NITRONATE MONOOXYGENASE-RELATED"/>
    <property type="match status" value="1"/>
</dbReference>
<evidence type="ECO:0000313" key="8">
    <source>
        <dbReference type="Proteomes" id="UP000094285"/>
    </source>
</evidence>
<sequence>MSKYGVSTKFCQLLGLKVPLIQSPMAGASTPRMASEVNKNGGLGSIPLGSIDLRKGIDEMRKEVSEFINLTPNDPTLVNLNFFCHEIVNEASATQQNNWWELYSEAVPSIRELRENSTSKVSFENGSCSFREIEQKYPSILLDVFGYLKEVQPKVVSFHFGIPSKETIIRLQKMGILVFLSVTSVDEARAAAQANIDGLVCQGYEAGGHRGNFLSTENLDKKLSTLSLFTQIQSIGLKHEDREVFVIPAGGITDGKTIDNYLKLGAAAVQMGTLFLATPESKTNQFYRDELERDAQLDTVMTSLVSGKRARAIKTPFLSKLIDTQRVKVYQLPPYGLMYNAFKDLKGLVKDQDLGVYFASDKYPSIKSGLTTCEVVRELSKDL</sequence>
<evidence type="ECO:0000256" key="2">
    <source>
        <dbReference type="ARBA" id="ARBA00009881"/>
    </source>
</evidence>
<keyword evidence="8" id="KW-1185">Reference proteome</keyword>
<evidence type="ECO:0000256" key="4">
    <source>
        <dbReference type="ARBA" id="ARBA00022643"/>
    </source>
</evidence>
<dbReference type="Pfam" id="PF03060">
    <property type="entry name" value="NMO"/>
    <property type="match status" value="1"/>
</dbReference>
<evidence type="ECO:0000256" key="1">
    <source>
        <dbReference type="ARBA" id="ARBA00001917"/>
    </source>
</evidence>
<dbReference type="PANTHER" id="PTHR42747">
    <property type="entry name" value="NITRONATE MONOOXYGENASE-RELATED"/>
    <property type="match status" value="1"/>
</dbReference>
<reference evidence="8" key="1">
    <citation type="submission" date="2016-05" db="EMBL/GenBank/DDBJ databases">
        <title>Comparative genomics of biotechnologically important yeasts.</title>
        <authorList>
            <consortium name="DOE Joint Genome Institute"/>
            <person name="Riley R."/>
            <person name="Haridas S."/>
            <person name="Wolfe K.H."/>
            <person name="Lopes M.R."/>
            <person name="Hittinger C.T."/>
            <person name="Goker M."/>
            <person name="Salamov A."/>
            <person name="Wisecaver J."/>
            <person name="Long T.M."/>
            <person name="Aerts A.L."/>
            <person name="Barry K."/>
            <person name="Choi C."/>
            <person name="Clum A."/>
            <person name="Coughlan A.Y."/>
            <person name="Deshpande S."/>
            <person name="Douglass A.P."/>
            <person name="Hanson S.J."/>
            <person name="Klenk H.-P."/>
            <person name="Labutti K."/>
            <person name="Lapidus A."/>
            <person name="Lindquist E."/>
            <person name="Lipzen A."/>
            <person name="Meier-Kolthoff J.P."/>
            <person name="Ohm R.A."/>
            <person name="Otillar R.P."/>
            <person name="Pangilinan J."/>
            <person name="Peng Y."/>
            <person name="Rokas A."/>
            <person name="Rosa C.A."/>
            <person name="Scheuner C."/>
            <person name="Sibirny A.A."/>
            <person name="Slot J.C."/>
            <person name="Stielow J.B."/>
            <person name="Sun H."/>
            <person name="Kurtzman C.P."/>
            <person name="Blackwell M."/>
            <person name="Grigoriev I.V."/>
            <person name="Jeffries T.W."/>
        </authorList>
    </citation>
    <scope>NUCLEOTIDE SEQUENCE [LARGE SCALE GENOMIC DNA]</scope>
    <source>
        <strain evidence="8">NRRL Y-17324</strain>
    </source>
</reference>
<comment type="cofactor">
    <cofactor evidence="1">
        <name>FMN</name>
        <dbReference type="ChEBI" id="CHEBI:58210"/>
    </cofactor>
</comment>
<dbReference type="GeneID" id="30984988"/>
<dbReference type="EMBL" id="KV453912">
    <property type="protein sequence ID" value="ODV79058.1"/>
    <property type="molecule type" value="Genomic_DNA"/>
</dbReference>
<keyword evidence="3" id="KW-0285">Flavoprotein</keyword>
<keyword evidence="7" id="KW-0223">Dioxygenase</keyword>
<proteinExistence type="inferred from homology"/>
<dbReference type="Proteomes" id="UP000094285">
    <property type="component" value="Unassembled WGS sequence"/>
</dbReference>
<dbReference type="AlphaFoldDB" id="A0A1E4SHR4"/>
<dbReference type="CDD" id="cd04730">
    <property type="entry name" value="NPD_like"/>
    <property type="match status" value="1"/>
</dbReference>
<dbReference type="STRING" id="984487.A0A1E4SHR4"/>
<dbReference type="SUPFAM" id="SSF51412">
    <property type="entry name" value="Inosine monophosphate dehydrogenase (IMPDH)"/>
    <property type="match status" value="1"/>
</dbReference>
<keyword evidence="4" id="KW-0288">FMN</keyword>
<accession>A0A1E4SHR4</accession>
<dbReference type="Gene3D" id="3.20.20.70">
    <property type="entry name" value="Aldolase class I"/>
    <property type="match status" value="1"/>
</dbReference>
<dbReference type="GO" id="GO:0051213">
    <property type="term" value="F:dioxygenase activity"/>
    <property type="evidence" value="ECO:0007669"/>
    <property type="project" value="UniProtKB-KW"/>
</dbReference>